<dbReference type="PROSITE" id="PS50275">
    <property type="entry name" value="SAC"/>
    <property type="match status" value="1"/>
</dbReference>
<sequence>MDSDKCIDAMGVIGLVDLEVCSYLVVIQSRMRVGQMYDHNIYRLGKVLFVSLKSQGEAVLSFEKARRDVKTSWERRDSLKEINDKARKAQRAHFGQAVSQGFGGFSSRFRDASEALSAQLDLVRRTSPEPEGKPRSSPPPEPRSWWSTKPSTSRAFQPSEETPASLSTENASPESSSKDSSNNEDIDFRVIDELRLILEGRVFFFSYDFDITRSLQCKHKNPKAGCLWQTVDSRFWWNEDMQKPLVVAKLDRFILPIMEGFVAIEKCQMEGYTFDYILISRRSKQRSSIRFQRRGVNAKGHASSFVETEQIVSLSLLGRRHDASFVQVRGSIPLFWSQLPKKIELKPMPQIDGSREESESAMQKHFDDLLQRYGDIIVVNLVETEGKESVVGRYFAELVSRLDLPQVTYMEWDFHSNCSGSDYRNLQRLRDILAPEMEGKMEYFWASEVDVLTEQKAVFRTNCMDCLDRTNVVQSVIARDMLNTILFRLGLQLNPEGGIKHYADFDAIYCDIWANMGDAISISTTGTAALKGDFTRRGRRRVWGLIQDASNSVTRLYYATFRDPARQAILDYVLGEQRDIGAVRRVLSLQRSEGTEDEGDDGS</sequence>
<dbReference type="GO" id="GO:0046856">
    <property type="term" value="P:phosphatidylinositol dephosphorylation"/>
    <property type="evidence" value="ECO:0007669"/>
    <property type="project" value="TreeGrafter"/>
</dbReference>
<keyword evidence="4" id="KW-1185">Reference proteome</keyword>
<feature type="compositionally biased region" description="Polar residues" evidence="1">
    <location>
        <begin position="148"/>
        <end position="168"/>
    </location>
</feature>
<dbReference type="AlphaFoldDB" id="A0A139AY52"/>
<dbReference type="PANTHER" id="PTHR45662">
    <property type="entry name" value="PHOSPHATIDYLINOSITIDE PHOSPHATASE SAC1"/>
    <property type="match status" value="1"/>
</dbReference>
<accession>A0A139AY52</accession>
<organism evidence="3 4">
    <name type="scientific">Gonapodya prolifera (strain JEL478)</name>
    <name type="common">Monoblepharis prolifera</name>
    <dbReference type="NCBI Taxonomy" id="1344416"/>
    <lineage>
        <taxon>Eukaryota</taxon>
        <taxon>Fungi</taxon>
        <taxon>Fungi incertae sedis</taxon>
        <taxon>Chytridiomycota</taxon>
        <taxon>Chytridiomycota incertae sedis</taxon>
        <taxon>Monoblepharidomycetes</taxon>
        <taxon>Monoblepharidales</taxon>
        <taxon>Gonapodyaceae</taxon>
        <taxon>Gonapodya</taxon>
    </lineage>
</organism>
<dbReference type="GO" id="GO:0005783">
    <property type="term" value="C:endoplasmic reticulum"/>
    <property type="evidence" value="ECO:0007669"/>
    <property type="project" value="TreeGrafter"/>
</dbReference>
<evidence type="ECO:0000259" key="2">
    <source>
        <dbReference type="PROSITE" id="PS50275"/>
    </source>
</evidence>
<dbReference type="EMBL" id="KQ965732">
    <property type="protein sequence ID" value="KXS21649.1"/>
    <property type="molecule type" value="Genomic_DNA"/>
</dbReference>
<dbReference type="GO" id="GO:0043812">
    <property type="term" value="F:phosphatidylinositol-4-phosphate phosphatase activity"/>
    <property type="evidence" value="ECO:0007669"/>
    <property type="project" value="TreeGrafter"/>
</dbReference>
<reference evidence="3 4" key="1">
    <citation type="journal article" date="2015" name="Genome Biol. Evol.">
        <title>Phylogenomic analyses indicate that early fungi evolved digesting cell walls of algal ancestors of land plants.</title>
        <authorList>
            <person name="Chang Y."/>
            <person name="Wang S."/>
            <person name="Sekimoto S."/>
            <person name="Aerts A.L."/>
            <person name="Choi C."/>
            <person name="Clum A."/>
            <person name="LaButti K.M."/>
            <person name="Lindquist E.A."/>
            <person name="Yee Ngan C."/>
            <person name="Ohm R.A."/>
            <person name="Salamov A.A."/>
            <person name="Grigoriev I.V."/>
            <person name="Spatafora J.W."/>
            <person name="Berbee M.L."/>
        </authorList>
    </citation>
    <scope>NUCLEOTIDE SEQUENCE [LARGE SCALE GENOMIC DNA]</scope>
    <source>
        <strain evidence="3 4">JEL478</strain>
    </source>
</reference>
<dbReference type="STRING" id="1344416.A0A139AY52"/>
<dbReference type="InterPro" id="IPR002013">
    <property type="entry name" value="SAC_dom"/>
</dbReference>
<evidence type="ECO:0000256" key="1">
    <source>
        <dbReference type="SAM" id="MobiDB-lite"/>
    </source>
</evidence>
<gene>
    <name evidence="3" type="ORF">M427DRAFT_65642</name>
</gene>
<feature type="region of interest" description="Disordered" evidence="1">
    <location>
        <begin position="122"/>
        <end position="183"/>
    </location>
</feature>
<dbReference type="Pfam" id="PF02383">
    <property type="entry name" value="Syja_N"/>
    <property type="match status" value="1"/>
</dbReference>
<feature type="domain" description="SAC" evidence="2">
    <location>
        <begin position="194"/>
        <end position="526"/>
    </location>
</feature>
<feature type="compositionally biased region" description="Low complexity" evidence="1">
    <location>
        <begin position="169"/>
        <end position="180"/>
    </location>
</feature>
<name>A0A139AY52_GONPJ</name>
<protein>
    <recommendedName>
        <fullName evidence="2">SAC domain-containing protein</fullName>
    </recommendedName>
</protein>
<evidence type="ECO:0000313" key="3">
    <source>
        <dbReference type="EMBL" id="KXS21649.1"/>
    </source>
</evidence>
<evidence type="ECO:0000313" key="4">
    <source>
        <dbReference type="Proteomes" id="UP000070544"/>
    </source>
</evidence>
<dbReference type="Proteomes" id="UP000070544">
    <property type="component" value="Unassembled WGS sequence"/>
</dbReference>
<feature type="compositionally biased region" description="Basic and acidic residues" evidence="1">
    <location>
        <begin position="122"/>
        <end position="134"/>
    </location>
</feature>
<proteinExistence type="predicted"/>
<dbReference type="OrthoDB" id="405996at2759"/>
<dbReference type="PANTHER" id="PTHR45662:SF7">
    <property type="entry name" value="SACI DOMAIN PROTEIN (AFU_ORTHOLOGUE AFUA_1G15890)"/>
    <property type="match status" value="1"/>
</dbReference>